<evidence type="ECO:0000313" key="5">
    <source>
        <dbReference type="WBParaSite" id="SMUV_0000924201-mRNA-1"/>
    </source>
</evidence>
<dbReference type="InterPro" id="IPR011047">
    <property type="entry name" value="Quinoprotein_ADH-like_sf"/>
</dbReference>
<dbReference type="InterPro" id="IPR035969">
    <property type="entry name" value="Rab-GAP_TBC_sf"/>
</dbReference>
<keyword evidence="2" id="KW-0472">Membrane</keyword>
<dbReference type="Gene3D" id="1.10.8.270">
    <property type="entry name" value="putative rabgap domain of human tbc1 domain family member 14 like domains"/>
    <property type="match status" value="1"/>
</dbReference>
<dbReference type="Gene3D" id="1.10.472.80">
    <property type="entry name" value="Ypt/Rab-GAP domain of gyp1p, domain 3"/>
    <property type="match status" value="1"/>
</dbReference>
<dbReference type="SMART" id="SM00164">
    <property type="entry name" value="TBC"/>
    <property type="match status" value="1"/>
</dbReference>
<dbReference type="Proteomes" id="UP000046393">
    <property type="component" value="Unplaced"/>
</dbReference>
<dbReference type="FunFam" id="1.10.8.270:FF:000026">
    <property type="entry name" value="TBC (Tre-2/Bub2/Cdc16) domain family"/>
    <property type="match status" value="1"/>
</dbReference>
<keyword evidence="4" id="KW-1185">Reference proteome</keyword>
<evidence type="ECO:0000256" key="1">
    <source>
        <dbReference type="SAM" id="Coils"/>
    </source>
</evidence>
<dbReference type="PANTHER" id="PTHR47219:SF20">
    <property type="entry name" value="TBC1 DOMAIN FAMILY MEMBER 2B"/>
    <property type="match status" value="1"/>
</dbReference>
<name>A0A0N5AWE4_9BILA</name>
<dbReference type="AlphaFoldDB" id="A0A0N5AWE4"/>
<dbReference type="Pfam" id="PF00566">
    <property type="entry name" value="RabGAP-TBC"/>
    <property type="match status" value="1"/>
</dbReference>
<dbReference type="WBParaSite" id="SMUV_0000924201-mRNA-1">
    <property type="protein sequence ID" value="SMUV_0000924201-mRNA-1"/>
    <property type="gene ID" value="SMUV_0000924201"/>
</dbReference>
<dbReference type="InterPro" id="IPR000195">
    <property type="entry name" value="Rab-GAP-TBC_dom"/>
</dbReference>
<dbReference type="SUPFAM" id="SSF50998">
    <property type="entry name" value="Quinoprotein alcohol dehydrogenase-like"/>
    <property type="match status" value="1"/>
</dbReference>
<dbReference type="GO" id="GO:0005096">
    <property type="term" value="F:GTPase activator activity"/>
    <property type="evidence" value="ECO:0007669"/>
    <property type="project" value="TreeGrafter"/>
</dbReference>
<evidence type="ECO:0000313" key="4">
    <source>
        <dbReference type="Proteomes" id="UP000046393"/>
    </source>
</evidence>
<feature type="domain" description="Rab-GAP TBC" evidence="3">
    <location>
        <begin position="208"/>
        <end position="407"/>
    </location>
</feature>
<feature type="transmembrane region" description="Helical" evidence="2">
    <location>
        <begin position="494"/>
        <end position="517"/>
    </location>
</feature>
<keyword evidence="2" id="KW-0812">Transmembrane</keyword>
<dbReference type="Gene3D" id="1.10.10.750">
    <property type="entry name" value="Ypt/Rab-GAP domain of gyp1p, domain 1"/>
    <property type="match status" value="1"/>
</dbReference>
<accession>A0A0N5AWE4</accession>
<organism evidence="4 5">
    <name type="scientific">Syphacia muris</name>
    <dbReference type="NCBI Taxonomy" id="451379"/>
    <lineage>
        <taxon>Eukaryota</taxon>
        <taxon>Metazoa</taxon>
        <taxon>Ecdysozoa</taxon>
        <taxon>Nematoda</taxon>
        <taxon>Chromadorea</taxon>
        <taxon>Rhabditida</taxon>
        <taxon>Spirurina</taxon>
        <taxon>Oxyuridomorpha</taxon>
        <taxon>Oxyuroidea</taxon>
        <taxon>Oxyuridae</taxon>
        <taxon>Syphacia</taxon>
    </lineage>
</organism>
<protein>
    <submittedName>
        <fullName evidence="5">Rab-GAP TBC domain-containing protein</fullName>
    </submittedName>
</protein>
<proteinExistence type="predicted"/>
<keyword evidence="2" id="KW-1133">Transmembrane helix</keyword>
<dbReference type="InterPro" id="IPR050302">
    <property type="entry name" value="Rab_GAP_TBC_domain"/>
</dbReference>
<sequence length="801" mass="92048">LQFRLILEELKSLRVLSNRQKDKIQELKKERESLVMEILKETALLLILLLQFLYLLLSLFDSHFRSTQMLEEELDHLKREYTYLLQSCMQIPLSDQFCIDSVQVKLHGGDMHKTRVLKLLDEARNSDPTLPTLESIISLGNYVDAYGFRHSFEDEGLALHYICTLLQEHYKDKSMEEQMHRVAWRQHLKKCNNQLQNNKETQKLVRAGIPNELRTEVWTLLIDQQTADIKLKYGKYYFQNLCNSKATESERLYYTSHQKQVTLDLLRTMPNNVHFTSPNCKGILQLEQVLRAYCLHNPSIGYCQGMNFIAATAMLVLGAEETFWFLVALTERYFNSSYFDQTLTGAQADQEVLKQLLVTRLPRLSAHFESFDIDLATLTLNWFIAIYFDAVPFQTMIRIWDCFLLEGPKVLFRFAVGLLAMYEDELLQRTDTISVMKVLKASVRLTFDYQELFNASTLLVSVQIKFCIYFVYILFKFISAHISLNVYLQFDCRILSLAVVSKGTVFVSLLSSTIVSLRSNISSHLYNAFESTTNELELFNLPIGAAPISDMIIVDDTLWLALACKIVVLNASTLTTVKNIYIASSINGTNMAMFEKIRCFTASPFGVWTVTVNSTVIQLWKDSDCLLLYDISYDHLHRLPSLSERSDKIEQLWVGTNDGHVFIYSACKSNNSNGQAAVDGQFKYPAGKRLLPTFSYDNSGMSSVSCYIPTANETEIDEQNSVAEFSHHRRRAQKFSATRQCNTRQFLGNNTFKMFFSNSPLALFSPSLLPHQESNDSAVSVFFPEENNDAARYRSFSCMFY</sequence>
<dbReference type="GO" id="GO:0031267">
    <property type="term" value="F:small GTPase binding"/>
    <property type="evidence" value="ECO:0007669"/>
    <property type="project" value="TreeGrafter"/>
</dbReference>
<dbReference type="PANTHER" id="PTHR47219">
    <property type="entry name" value="RAB GTPASE-ACTIVATING PROTEIN 1-LIKE"/>
    <property type="match status" value="1"/>
</dbReference>
<dbReference type="SUPFAM" id="SSF47923">
    <property type="entry name" value="Ypt/Rab-GAP domain of gyp1p"/>
    <property type="match status" value="2"/>
</dbReference>
<evidence type="ECO:0000256" key="2">
    <source>
        <dbReference type="SAM" id="Phobius"/>
    </source>
</evidence>
<keyword evidence="1" id="KW-0175">Coiled coil</keyword>
<reference evidence="5" key="1">
    <citation type="submission" date="2017-02" db="UniProtKB">
        <authorList>
            <consortium name="WormBaseParasite"/>
        </authorList>
    </citation>
    <scope>IDENTIFICATION</scope>
</reference>
<dbReference type="PROSITE" id="PS50086">
    <property type="entry name" value="TBC_RABGAP"/>
    <property type="match status" value="1"/>
</dbReference>
<feature type="transmembrane region" description="Helical" evidence="2">
    <location>
        <begin position="466"/>
        <end position="488"/>
    </location>
</feature>
<evidence type="ECO:0000259" key="3">
    <source>
        <dbReference type="PROSITE" id="PS50086"/>
    </source>
</evidence>
<feature type="coiled-coil region" evidence="1">
    <location>
        <begin position="10"/>
        <end position="44"/>
    </location>
</feature>
<dbReference type="STRING" id="451379.A0A0N5AWE4"/>